<name>A0AAV1UKY0_9STRA</name>
<gene>
    <name evidence="1" type="ORF">PM001_LOCUS19508</name>
    <name evidence="2" type="ORF">PM001_LOCUS29178</name>
</gene>
<accession>A0AAV1UKY0</accession>
<dbReference type="Proteomes" id="UP001162060">
    <property type="component" value="Unassembled WGS sequence"/>
</dbReference>
<comment type="caution">
    <text evidence="1">The sequence shown here is derived from an EMBL/GenBank/DDBJ whole genome shotgun (WGS) entry which is preliminary data.</text>
</comment>
<dbReference type="EMBL" id="CAKLBY020000207">
    <property type="protein sequence ID" value="CAK7934358.1"/>
    <property type="molecule type" value="Genomic_DNA"/>
</dbReference>
<evidence type="ECO:0000313" key="2">
    <source>
        <dbReference type="EMBL" id="CAK7944028.1"/>
    </source>
</evidence>
<evidence type="ECO:0000313" key="1">
    <source>
        <dbReference type="EMBL" id="CAK7934358.1"/>
    </source>
</evidence>
<reference evidence="1" key="1">
    <citation type="submission" date="2024-01" db="EMBL/GenBank/DDBJ databases">
        <authorList>
            <person name="Webb A."/>
        </authorList>
    </citation>
    <scope>NUCLEOTIDE SEQUENCE</scope>
    <source>
        <strain evidence="1">Pm1</strain>
    </source>
</reference>
<sequence>MADQVDLQVFLPEDATCPLGELVERKDWCQGRKHRNAVIRLSRLRRVSCWLLLRPPKLIDGHRSTALACAKGGSEQATLNSAEHPFVFVADALQLLKLRQALRPADEGGKNLIVSCLAPFASGRDIDNCGRLTHRWDSSRRSASS</sequence>
<protein>
    <submittedName>
        <fullName evidence="1">Uncharacterized protein</fullName>
    </submittedName>
</protein>
<organism evidence="1 3">
    <name type="scientific">Peronospora matthiolae</name>
    <dbReference type="NCBI Taxonomy" id="2874970"/>
    <lineage>
        <taxon>Eukaryota</taxon>
        <taxon>Sar</taxon>
        <taxon>Stramenopiles</taxon>
        <taxon>Oomycota</taxon>
        <taxon>Peronosporomycetes</taxon>
        <taxon>Peronosporales</taxon>
        <taxon>Peronosporaceae</taxon>
        <taxon>Peronospora</taxon>
    </lineage>
</organism>
<evidence type="ECO:0000313" key="3">
    <source>
        <dbReference type="Proteomes" id="UP001162060"/>
    </source>
</evidence>
<dbReference type="EMBL" id="CAKLBY020000306">
    <property type="protein sequence ID" value="CAK7944028.1"/>
    <property type="molecule type" value="Genomic_DNA"/>
</dbReference>
<dbReference type="AlphaFoldDB" id="A0AAV1UKY0"/>
<proteinExistence type="predicted"/>